<dbReference type="GO" id="GO:0005829">
    <property type="term" value="C:cytosol"/>
    <property type="evidence" value="ECO:0007669"/>
    <property type="project" value="TreeGrafter"/>
</dbReference>
<feature type="signal peptide" evidence="1">
    <location>
        <begin position="1"/>
        <end position="37"/>
    </location>
</feature>
<dbReference type="PANTHER" id="PTHR11803">
    <property type="entry name" value="2-IMINOBUTANOATE/2-IMINOPROPANOATE DEAMINASE RIDA"/>
    <property type="match status" value="1"/>
</dbReference>
<dbReference type="EC" id="3.5.4.-" evidence="2"/>
<name>A0A143PK62_LUTPR</name>
<dbReference type="Pfam" id="PF01042">
    <property type="entry name" value="Ribonuc_L-PSP"/>
    <property type="match status" value="1"/>
</dbReference>
<dbReference type="PANTHER" id="PTHR11803:SF39">
    <property type="entry name" value="2-IMINOBUTANOATE_2-IMINOPROPANOATE DEAMINASE"/>
    <property type="match status" value="1"/>
</dbReference>
<dbReference type="PROSITE" id="PS51318">
    <property type="entry name" value="TAT"/>
    <property type="match status" value="1"/>
</dbReference>
<dbReference type="SUPFAM" id="SSF55298">
    <property type="entry name" value="YjgF-like"/>
    <property type="match status" value="1"/>
</dbReference>
<keyword evidence="1" id="KW-0732">Signal</keyword>
<dbReference type="KEGG" id="abac:LuPra_02022"/>
<dbReference type="PATRIC" id="fig|1813736.3.peg.2123"/>
<evidence type="ECO:0000313" key="2">
    <source>
        <dbReference type="EMBL" id="AMY08816.1"/>
    </source>
</evidence>
<dbReference type="Proteomes" id="UP000076079">
    <property type="component" value="Chromosome"/>
</dbReference>
<dbReference type="STRING" id="1855912.LuPra_02022"/>
<feature type="chain" id="PRO_5007511577" evidence="1">
    <location>
        <begin position="38"/>
        <end position="166"/>
    </location>
</feature>
<dbReference type="GO" id="GO:0019239">
    <property type="term" value="F:deaminase activity"/>
    <property type="evidence" value="ECO:0007669"/>
    <property type="project" value="TreeGrafter"/>
</dbReference>
<keyword evidence="3" id="KW-1185">Reference proteome</keyword>
<organism evidence="2 3">
    <name type="scientific">Luteitalea pratensis</name>
    <dbReference type="NCBI Taxonomy" id="1855912"/>
    <lineage>
        <taxon>Bacteria</taxon>
        <taxon>Pseudomonadati</taxon>
        <taxon>Acidobacteriota</taxon>
        <taxon>Vicinamibacteria</taxon>
        <taxon>Vicinamibacterales</taxon>
        <taxon>Vicinamibacteraceae</taxon>
        <taxon>Luteitalea</taxon>
    </lineage>
</organism>
<proteinExistence type="predicted"/>
<evidence type="ECO:0000256" key="1">
    <source>
        <dbReference type="SAM" id="SignalP"/>
    </source>
</evidence>
<dbReference type="InterPro" id="IPR006311">
    <property type="entry name" value="TAT_signal"/>
</dbReference>
<evidence type="ECO:0000313" key="3">
    <source>
        <dbReference type="Proteomes" id="UP000076079"/>
    </source>
</evidence>
<reference evidence="3" key="2">
    <citation type="submission" date="2016-04" db="EMBL/GenBank/DDBJ databases">
        <title>First Complete Genome Sequence of a Subdivision 6 Acidobacterium.</title>
        <authorList>
            <person name="Huang S."/>
            <person name="Vieira S."/>
            <person name="Bunk B."/>
            <person name="Riedel T."/>
            <person name="Sproeer C."/>
            <person name="Overmann J."/>
        </authorList>
    </citation>
    <scope>NUCLEOTIDE SEQUENCE [LARGE SCALE GENOMIC DNA]</scope>
    <source>
        <strain evidence="3">DSM 100886 HEG_-6_39</strain>
    </source>
</reference>
<protein>
    <submittedName>
        <fullName evidence="2">Enamine/imine deaminase</fullName>
        <ecNumber evidence="2">3.5.4.-</ecNumber>
    </submittedName>
</protein>
<dbReference type="InterPro" id="IPR006175">
    <property type="entry name" value="YjgF/YER057c/UK114"/>
</dbReference>
<dbReference type="InterPro" id="IPR035959">
    <property type="entry name" value="RutC-like_sf"/>
</dbReference>
<dbReference type="AlphaFoldDB" id="A0A143PK62"/>
<reference evidence="2 3" key="1">
    <citation type="journal article" date="2016" name="Genome Announc.">
        <title>First Complete Genome Sequence of a Subdivision 6 Acidobacterium Strain.</title>
        <authorList>
            <person name="Huang S."/>
            <person name="Vieira S."/>
            <person name="Bunk B."/>
            <person name="Riedel T."/>
            <person name="Sproer C."/>
            <person name="Overmann J."/>
        </authorList>
    </citation>
    <scope>NUCLEOTIDE SEQUENCE [LARGE SCALE GENOMIC DNA]</scope>
    <source>
        <strain evidence="3">DSM 100886 HEG_-6_39</strain>
    </source>
</reference>
<dbReference type="EMBL" id="CP015136">
    <property type="protein sequence ID" value="AMY08816.1"/>
    <property type="molecule type" value="Genomic_DNA"/>
</dbReference>
<dbReference type="RefSeq" id="WP_110170624.1">
    <property type="nucleotide sequence ID" value="NZ_CP015136.1"/>
</dbReference>
<sequence precursor="true">MPLSAAQTDTSRRSAFRSLFAAIGATAAGVFGSRAHAATTDATGIVTIPDAAQQAEAPKQAPLFSSAKVHGGLVFIAGKGYHEAGDIKVHTKSVLDQLEAELKKAGSSMDKVLKVNVYLHDLEDYAGMNEVFRGRFGPNPPVRTTIAAYGGIPGKSLVEIDCIAAI</sequence>
<dbReference type="OrthoDB" id="8684161at2"/>
<accession>A0A143PK62</accession>
<dbReference type="CDD" id="cd00448">
    <property type="entry name" value="YjgF_YER057c_UK114_family"/>
    <property type="match status" value="1"/>
</dbReference>
<keyword evidence="2" id="KW-0378">Hydrolase</keyword>
<gene>
    <name evidence="2" type="primary">yabJ_1</name>
    <name evidence="2" type="ORF">LuPra_02022</name>
</gene>
<dbReference type="Gene3D" id="3.30.1330.40">
    <property type="entry name" value="RutC-like"/>
    <property type="match status" value="1"/>
</dbReference>